<keyword evidence="2" id="KW-0808">Transferase</keyword>
<dbReference type="InterPro" id="IPR019230">
    <property type="entry name" value="RNA_MeTrfase_C_dom"/>
</dbReference>
<proteinExistence type="predicted"/>
<dbReference type="EMBL" id="WJJP01000224">
    <property type="protein sequence ID" value="MBD3324362.1"/>
    <property type="molecule type" value="Genomic_DNA"/>
</dbReference>
<dbReference type="GO" id="GO:0032259">
    <property type="term" value="P:methylation"/>
    <property type="evidence" value="ECO:0007669"/>
    <property type="project" value="UniProtKB-KW"/>
</dbReference>
<gene>
    <name evidence="2" type="ORF">GF339_07235</name>
</gene>
<feature type="domain" description="tRNA (guanine-N(1)-)-methyltransferase C-terminal" evidence="1">
    <location>
        <begin position="8"/>
        <end position="196"/>
    </location>
</feature>
<evidence type="ECO:0000313" key="2">
    <source>
        <dbReference type="EMBL" id="MBD3324362.1"/>
    </source>
</evidence>
<organism evidence="2 3">
    <name type="scientific">candidate division KSB3 bacterium</name>
    <dbReference type="NCBI Taxonomy" id="2044937"/>
    <lineage>
        <taxon>Bacteria</taxon>
        <taxon>candidate division KSB3</taxon>
    </lineage>
</organism>
<dbReference type="CDD" id="cd18085">
    <property type="entry name" value="TM1570-like"/>
    <property type="match status" value="1"/>
</dbReference>
<dbReference type="Pfam" id="PF09936">
    <property type="entry name" value="Methyltrn_RNA_4"/>
    <property type="match status" value="1"/>
</dbReference>
<evidence type="ECO:0000259" key="1">
    <source>
        <dbReference type="Pfam" id="PF09936"/>
    </source>
</evidence>
<name>A0A9D5JU95_9BACT</name>
<dbReference type="AlphaFoldDB" id="A0A9D5JU95"/>
<dbReference type="InterPro" id="IPR029026">
    <property type="entry name" value="tRNA_m1G_MTases_N"/>
</dbReference>
<evidence type="ECO:0000313" key="3">
    <source>
        <dbReference type="Proteomes" id="UP000649604"/>
    </source>
</evidence>
<protein>
    <submittedName>
        <fullName evidence="2">RNA methyltransferase</fullName>
    </submittedName>
</protein>
<keyword evidence="2" id="KW-0489">Methyltransferase</keyword>
<accession>A0A9D5JU95</accession>
<sequence>MSLEYAPVYVALLHYPVYDKNRRVVATSITNYDIHDISRLVRTYNLGGYYMVTPLLSQQDLCRRIIRHWVEGFGSRYNQTRQEAFSRTYLAQSLQEVIQQLQEKFQMQPTVIMTSAREHVAQECGKPLWSHHEVRTMIQAHPAAPALLVFGTGYGVENQCIRDESDGILEPIRGLSTYNHLSVRSAAAIIIDRVFGRATQDNQKKGGTQP</sequence>
<dbReference type="Gene3D" id="3.40.1280.10">
    <property type="match status" value="1"/>
</dbReference>
<dbReference type="Proteomes" id="UP000649604">
    <property type="component" value="Unassembled WGS sequence"/>
</dbReference>
<reference evidence="2" key="1">
    <citation type="submission" date="2019-11" db="EMBL/GenBank/DDBJ databases">
        <title>Microbial mats filling the niche in hypersaline microbial mats.</title>
        <authorList>
            <person name="Wong H.L."/>
            <person name="Macleod F.I."/>
            <person name="White R.A. III"/>
            <person name="Burns B.P."/>
        </authorList>
    </citation>
    <scope>NUCLEOTIDE SEQUENCE</scope>
    <source>
        <strain evidence="2">Rbin_158</strain>
    </source>
</reference>
<dbReference type="GO" id="GO:0008168">
    <property type="term" value="F:methyltransferase activity"/>
    <property type="evidence" value="ECO:0007669"/>
    <property type="project" value="UniProtKB-KW"/>
</dbReference>
<comment type="caution">
    <text evidence="2">The sequence shown here is derived from an EMBL/GenBank/DDBJ whole genome shotgun (WGS) entry which is preliminary data.</text>
</comment>